<dbReference type="Pfam" id="PF18758">
    <property type="entry name" value="KDZ"/>
    <property type="match status" value="1"/>
</dbReference>
<feature type="region of interest" description="Disordered" evidence="1">
    <location>
        <begin position="22"/>
        <end position="48"/>
    </location>
</feature>
<dbReference type="PANTHER" id="PTHR33096:SF1">
    <property type="entry name" value="CXC1-LIKE CYSTEINE CLUSTER ASSOCIATED WITH KDZ TRANSPOSASES DOMAIN-CONTAINING PROTEIN"/>
    <property type="match status" value="1"/>
</dbReference>
<comment type="caution">
    <text evidence="3">The sequence shown here is derived from an EMBL/GenBank/DDBJ whole genome shotgun (WGS) entry which is preliminary data.</text>
</comment>
<evidence type="ECO:0000313" key="4">
    <source>
        <dbReference type="Proteomes" id="UP000836404"/>
    </source>
</evidence>
<dbReference type="Pfam" id="PF18802">
    <property type="entry name" value="CxC1"/>
    <property type="match status" value="1"/>
</dbReference>
<gene>
    <name evidence="3" type="ORF">JKILLFL_G7060</name>
</gene>
<dbReference type="InterPro" id="IPR040521">
    <property type="entry name" value="KDZ"/>
</dbReference>
<dbReference type="InterPro" id="IPR041320">
    <property type="entry name" value="CxC1"/>
</dbReference>
<accession>A0A9N8M525</accession>
<feature type="compositionally biased region" description="Polar residues" evidence="1">
    <location>
        <begin position="22"/>
        <end position="38"/>
    </location>
</feature>
<feature type="compositionally biased region" description="Acidic residues" evidence="1">
    <location>
        <begin position="909"/>
        <end position="920"/>
    </location>
</feature>
<feature type="region of interest" description="Disordered" evidence="1">
    <location>
        <begin position="581"/>
        <end position="635"/>
    </location>
</feature>
<feature type="region of interest" description="Disordered" evidence="1">
    <location>
        <begin position="883"/>
        <end position="920"/>
    </location>
</feature>
<protein>
    <recommendedName>
        <fullName evidence="2">CxC1-like cysteine cluster associated with KDZ transposases domain-containing protein</fullName>
    </recommendedName>
</protein>
<dbReference type="EMBL" id="CAJHJF010006506">
    <property type="protein sequence ID" value="CAD6956971.1"/>
    <property type="molecule type" value="Genomic_DNA"/>
</dbReference>
<dbReference type="AlphaFoldDB" id="A0A9N8M525"/>
<sequence>MAESSERALLIDPRALARAAQTVQTALGHSSAPNSYSNPAFRESDHHIYDPGPDLFEDELDSDYGSDEEHSPYEHPQFSIVAIPLLPYIGRSRTVNPSRSRFHSWHIKVAAIFDIAYGLEPAPIALPGTISLDCSCPPSANSRRPRTIKVYDVGSPFVTVGLCCHNHIVENIVRAGLFPASPSNPQVAFTMTLLRWFQTLVDQAGMGAHNMAMTIESFLRRGTTFRQSRTQFEATDTLRKQLRNALTWLTVIERYAEQMSLQFRPSWTEQRPGLAEDHLILTLNNLADSCPACFQPFKHGVPKVPGSLDGPQIIIAIDGNFTQKRRRRDDSVCKQPFPPQRFLSQRQVAKAETDWRAASGSNPDQESCIANIRAIDCHATASHNSPFEVTGLMGACCRHDIPLVMCDMLTPGERHYYATALIKAIIDAVGPNLTHLGVAYDIGCRFDPSTKVASLFRTDTVKISWAVPVFHVYGHTYSCQLRYSPRHLPGYGFTDGEGMERVWSALSNLINTTRNMAQGERRFSLEERCQYIASQRRLDLFKHLKSKETRLRIVAAAARAVLSSTFDQDCVAAQYRIDASVGSSPSDPCPSPANGSALRSISPLQSGPDASQPRVASSPVSRRPKYLLSAGPPRVTSIDSVSDWNPPSEFHGIDEEVLLVVRQMSIDRRSVTQLNATNRRRKKPAPLDAVPTYCRDLLRMLAEIRLLQSCMYDRPAAVRNGYKATIRLSLSLKSEKAAAHKVMHKINLALKEEHPDDCDDPPSQLEWSSLFDDDTFQTIEDWAEDDRPSRGHAAWWANPATAKAINAFEELCRIAEERHRIDFERSAAGTWIKERIEHLHDVASEHVVYQDALTDAQYLIKHWDGIGDYASLLLPRGCFLPQHEGDYDEPSEDDEDPELDAQLRRLAMDDDDQDPNGLED</sequence>
<feature type="domain" description="CxC1-like cysteine cluster associated with KDZ transposases" evidence="2">
    <location>
        <begin position="133"/>
        <end position="219"/>
    </location>
</feature>
<reference evidence="3 4" key="1">
    <citation type="submission" date="2020-10" db="EMBL/GenBank/DDBJ databases">
        <authorList>
            <person name="Sedaghatjoo S."/>
        </authorList>
    </citation>
    <scope>NUCLEOTIDE SEQUENCE [LARGE SCALE GENOMIC DNA]</scope>
    <source>
        <strain evidence="3 4">LLFL</strain>
    </source>
</reference>
<proteinExistence type="predicted"/>
<feature type="compositionally biased region" description="Acidic residues" evidence="1">
    <location>
        <begin position="886"/>
        <end position="899"/>
    </location>
</feature>
<keyword evidence="4" id="KW-1185">Reference proteome</keyword>
<evidence type="ECO:0000259" key="2">
    <source>
        <dbReference type="Pfam" id="PF18802"/>
    </source>
</evidence>
<name>A0A9N8M525_9BASI</name>
<feature type="compositionally biased region" description="Polar residues" evidence="1">
    <location>
        <begin position="593"/>
        <end position="620"/>
    </location>
</feature>
<dbReference type="PANTHER" id="PTHR33096">
    <property type="entry name" value="CXC2 DOMAIN-CONTAINING PROTEIN"/>
    <property type="match status" value="1"/>
</dbReference>
<evidence type="ECO:0000256" key="1">
    <source>
        <dbReference type="SAM" id="MobiDB-lite"/>
    </source>
</evidence>
<evidence type="ECO:0000313" key="3">
    <source>
        <dbReference type="EMBL" id="CAD6956971.1"/>
    </source>
</evidence>
<dbReference type="Proteomes" id="UP000836404">
    <property type="component" value="Unassembled WGS sequence"/>
</dbReference>
<organism evidence="3 4">
    <name type="scientific">Tilletia laevis</name>
    <dbReference type="NCBI Taxonomy" id="157183"/>
    <lineage>
        <taxon>Eukaryota</taxon>
        <taxon>Fungi</taxon>
        <taxon>Dikarya</taxon>
        <taxon>Basidiomycota</taxon>
        <taxon>Ustilaginomycotina</taxon>
        <taxon>Exobasidiomycetes</taxon>
        <taxon>Tilletiales</taxon>
        <taxon>Tilletiaceae</taxon>
        <taxon>Tilletia</taxon>
    </lineage>
</organism>